<accession>A0A1H8MYP7</accession>
<dbReference type="PANTHER" id="PTHR43194:SF2">
    <property type="entry name" value="PEROXISOMAL MEMBRANE PROTEIN LPX1"/>
    <property type="match status" value="1"/>
</dbReference>
<dbReference type="EMBL" id="FODE01000048">
    <property type="protein sequence ID" value="SEO22383.1"/>
    <property type="molecule type" value="Genomic_DNA"/>
</dbReference>
<reference evidence="2 3" key="1">
    <citation type="submission" date="2016-10" db="EMBL/GenBank/DDBJ databases">
        <authorList>
            <person name="de Groot N.N."/>
        </authorList>
    </citation>
    <scope>NUCLEOTIDE SEQUENCE [LARGE SCALE GENOMIC DNA]</scope>
    <source>
        <strain evidence="2 3">DSM 8512</strain>
    </source>
</reference>
<evidence type="ECO:0000313" key="2">
    <source>
        <dbReference type="EMBL" id="SEO22383.1"/>
    </source>
</evidence>
<dbReference type="Pfam" id="PF12697">
    <property type="entry name" value="Abhydrolase_6"/>
    <property type="match status" value="1"/>
</dbReference>
<feature type="domain" description="AB hydrolase-1" evidence="1">
    <location>
        <begin position="8"/>
        <end position="219"/>
    </location>
</feature>
<dbReference type="AlphaFoldDB" id="A0A1H8MYP7"/>
<dbReference type="InterPro" id="IPR029058">
    <property type="entry name" value="AB_hydrolase_fold"/>
</dbReference>
<sequence>MAGRWWLLPGTLCTAEVFEPLLGALAVSPQQCRAVRLDRPAVEDYASKLASVEDDDIVLGFSLGAIVAAHHLDRMRARAVVLIAANPFADTPDKSAARLDQLARISAQGPRAVMTAAWPDQVGPAAREDSAVGQRIVAMAEQTVQDLPAQTELALRRPGAEPMLASARSPVLFITGREDRAAPPDRATRAAAIGGHELVLVDGAGHFLPLEAPQACAEAIRAFLLGRGQDRR</sequence>
<evidence type="ECO:0000259" key="1">
    <source>
        <dbReference type="Pfam" id="PF12697"/>
    </source>
</evidence>
<dbReference type="OrthoDB" id="5491135at2"/>
<dbReference type="SUPFAM" id="SSF53474">
    <property type="entry name" value="alpha/beta-Hydrolases"/>
    <property type="match status" value="1"/>
</dbReference>
<dbReference type="STRING" id="34002.SAMN04489859_10484"/>
<gene>
    <name evidence="2" type="ORF">SAMN04489859_10484</name>
</gene>
<dbReference type="Proteomes" id="UP000199054">
    <property type="component" value="Unassembled WGS sequence"/>
</dbReference>
<evidence type="ECO:0000313" key="3">
    <source>
        <dbReference type="Proteomes" id="UP000199054"/>
    </source>
</evidence>
<protein>
    <submittedName>
        <fullName evidence="2">Pimeloyl-ACP methyl ester carboxylesterase</fullName>
    </submittedName>
</protein>
<proteinExistence type="predicted"/>
<organism evidence="2 3">
    <name type="scientific">Paracoccus alcaliphilus</name>
    <dbReference type="NCBI Taxonomy" id="34002"/>
    <lineage>
        <taxon>Bacteria</taxon>
        <taxon>Pseudomonadati</taxon>
        <taxon>Pseudomonadota</taxon>
        <taxon>Alphaproteobacteria</taxon>
        <taxon>Rhodobacterales</taxon>
        <taxon>Paracoccaceae</taxon>
        <taxon>Paracoccus</taxon>
    </lineage>
</organism>
<name>A0A1H8MYP7_9RHOB</name>
<keyword evidence="3" id="KW-1185">Reference proteome</keyword>
<dbReference type="PANTHER" id="PTHR43194">
    <property type="entry name" value="HYDROLASE ALPHA/BETA FOLD FAMILY"/>
    <property type="match status" value="1"/>
</dbReference>
<dbReference type="InterPro" id="IPR000073">
    <property type="entry name" value="AB_hydrolase_1"/>
</dbReference>
<dbReference type="RefSeq" id="WP_090616986.1">
    <property type="nucleotide sequence ID" value="NZ_CP067124.1"/>
</dbReference>
<dbReference type="InterPro" id="IPR050228">
    <property type="entry name" value="Carboxylesterase_BioH"/>
</dbReference>
<dbReference type="Gene3D" id="3.40.50.1820">
    <property type="entry name" value="alpha/beta hydrolase"/>
    <property type="match status" value="1"/>
</dbReference>